<dbReference type="Pfam" id="PF00011">
    <property type="entry name" value="HSP20"/>
    <property type="match status" value="1"/>
</dbReference>
<reference evidence="6 7" key="1">
    <citation type="submission" date="2018-08" db="EMBL/GenBank/DDBJ databases">
        <title>Genomic Encyclopedia of Archaeal and Bacterial Type Strains, Phase II (KMG-II): from individual species to whole genera.</title>
        <authorList>
            <person name="Goeker M."/>
        </authorList>
    </citation>
    <scope>NUCLEOTIDE SEQUENCE [LARGE SCALE GENOMIC DNA]</scope>
    <source>
        <strain evidence="6 7">DSM 5002</strain>
    </source>
</reference>
<evidence type="ECO:0000256" key="1">
    <source>
        <dbReference type="ARBA" id="ARBA00023016"/>
    </source>
</evidence>
<evidence type="ECO:0000256" key="3">
    <source>
        <dbReference type="RuleBase" id="RU003616"/>
    </source>
</evidence>
<feature type="domain" description="SHSP" evidence="5">
    <location>
        <begin position="29"/>
        <end position="143"/>
    </location>
</feature>
<sequence>MRRFDLTPLYKSTVGFDHVASILEQLASADTDNGYPPYNIERVDENNYRITMAVAGFSEDDLDIEVREGMLRVAGTKPEKEQEDSDTVFLHRGIASRNFERRFRLAEYVEVSSAKLENGLLHIDLRRELPDAMKPRKIEIATGNGQSHKTIEAQPDQVN</sequence>
<dbReference type="Gene3D" id="2.60.40.790">
    <property type="match status" value="1"/>
</dbReference>
<accession>A0A397Q6U4</accession>
<evidence type="ECO:0000256" key="4">
    <source>
        <dbReference type="SAM" id="MobiDB-lite"/>
    </source>
</evidence>
<dbReference type="InterPro" id="IPR002068">
    <property type="entry name" value="A-crystallin/Hsp20_dom"/>
</dbReference>
<dbReference type="PANTHER" id="PTHR47062:SF1">
    <property type="entry name" value="SMALL HEAT SHOCK PROTEIN IBPA"/>
    <property type="match status" value="1"/>
</dbReference>
<dbReference type="PROSITE" id="PS01031">
    <property type="entry name" value="SHSP"/>
    <property type="match status" value="1"/>
</dbReference>
<keyword evidence="7" id="KW-1185">Reference proteome</keyword>
<evidence type="ECO:0000256" key="2">
    <source>
        <dbReference type="PROSITE-ProRule" id="PRU00285"/>
    </source>
</evidence>
<dbReference type="Proteomes" id="UP000266273">
    <property type="component" value="Unassembled WGS sequence"/>
</dbReference>
<dbReference type="InterPro" id="IPR008978">
    <property type="entry name" value="HSP20-like_chaperone"/>
</dbReference>
<keyword evidence="1" id="KW-0346">Stress response</keyword>
<name>A0A397Q6U4_9HYPH</name>
<gene>
    <name evidence="6" type="ORF">BXY53_1790</name>
</gene>
<dbReference type="OrthoDB" id="9810618at2"/>
<dbReference type="SUPFAM" id="SSF49764">
    <property type="entry name" value="HSP20-like chaperones"/>
    <property type="match status" value="1"/>
</dbReference>
<dbReference type="InterPro" id="IPR037913">
    <property type="entry name" value="ACD_IbpA/B"/>
</dbReference>
<dbReference type="CDD" id="cd06470">
    <property type="entry name" value="ACD_IbpA-B_like"/>
    <property type="match status" value="1"/>
</dbReference>
<comment type="caution">
    <text evidence="6">The sequence shown here is derived from an EMBL/GenBank/DDBJ whole genome shotgun (WGS) entry which is preliminary data.</text>
</comment>
<dbReference type="AlphaFoldDB" id="A0A397Q6U4"/>
<feature type="region of interest" description="Disordered" evidence="4">
    <location>
        <begin position="140"/>
        <end position="159"/>
    </location>
</feature>
<evidence type="ECO:0000259" key="5">
    <source>
        <dbReference type="PROSITE" id="PS01031"/>
    </source>
</evidence>
<dbReference type="EMBL" id="QXDF01000001">
    <property type="protein sequence ID" value="RIA56683.1"/>
    <property type="molecule type" value="Genomic_DNA"/>
</dbReference>
<evidence type="ECO:0000313" key="6">
    <source>
        <dbReference type="EMBL" id="RIA56683.1"/>
    </source>
</evidence>
<proteinExistence type="inferred from homology"/>
<dbReference type="RefSeq" id="WP_119061453.1">
    <property type="nucleotide sequence ID" value="NZ_QXDF01000001.1"/>
</dbReference>
<evidence type="ECO:0000313" key="7">
    <source>
        <dbReference type="Proteomes" id="UP000266273"/>
    </source>
</evidence>
<comment type="similarity">
    <text evidence="2 3">Belongs to the small heat shock protein (HSP20) family.</text>
</comment>
<dbReference type="PANTHER" id="PTHR47062">
    <property type="match status" value="1"/>
</dbReference>
<protein>
    <submittedName>
        <fullName evidence="6">Molecular chaperone IbpA</fullName>
    </submittedName>
</protein>
<organism evidence="6 7">
    <name type="scientific">Dichotomicrobium thermohalophilum</name>
    <dbReference type="NCBI Taxonomy" id="933063"/>
    <lineage>
        <taxon>Bacteria</taxon>
        <taxon>Pseudomonadati</taxon>
        <taxon>Pseudomonadota</taxon>
        <taxon>Alphaproteobacteria</taxon>
        <taxon>Hyphomicrobiales</taxon>
        <taxon>Hyphomicrobiaceae</taxon>
        <taxon>Dichotomicrobium</taxon>
    </lineage>
</organism>